<dbReference type="PANTHER" id="PTHR21666:SF270">
    <property type="entry name" value="MUREIN HYDROLASE ACTIVATOR ENVC"/>
    <property type="match status" value="1"/>
</dbReference>
<evidence type="ECO:0000256" key="1">
    <source>
        <dbReference type="SAM" id="MobiDB-lite"/>
    </source>
</evidence>
<reference evidence="3 4" key="1">
    <citation type="submission" date="2019-09" db="EMBL/GenBank/DDBJ databases">
        <title>Phylogeny of genus Pseudoclavibacter and closely related genus.</title>
        <authorList>
            <person name="Li Y."/>
        </authorList>
    </citation>
    <scope>NUCLEOTIDE SEQUENCE [LARGE SCALE GENOMIC DNA]</scope>
    <source>
        <strain evidence="3 4">KCTC 13959</strain>
    </source>
</reference>
<evidence type="ECO:0000313" key="3">
    <source>
        <dbReference type="EMBL" id="KAB1644934.1"/>
    </source>
</evidence>
<dbReference type="InterPro" id="IPR011055">
    <property type="entry name" value="Dup_hybrid_motif"/>
</dbReference>
<feature type="compositionally biased region" description="Low complexity" evidence="1">
    <location>
        <begin position="59"/>
        <end position="70"/>
    </location>
</feature>
<keyword evidence="4" id="KW-1185">Reference proteome</keyword>
<evidence type="ECO:0000313" key="4">
    <source>
        <dbReference type="Proteomes" id="UP000433493"/>
    </source>
</evidence>
<feature type="region of interest" description="Disordered" evidence="1">
    <location>
        <begin position="266"/>
        <end position="296"/>
    </location>
</feature>
<dbReference type="RefSeq" id="WP_158050946.1">
    <property type="nucleotide sequence ID" value="NZ_WBKB01000001.1"/>
</dbReference>
<dbReference type="PANTHER" id="PTHR21666">
    <property type="entry name" value="PEPTIDASE-RELATED"/>
    <property type="match status" value="1"/>
</dbReference>
<dbReference type="InterPro" id="IPR016047">
    <property type="entry name" value="M23ase_b-sheet_dom"/>
</dbReference>
<feature type="compositionally biased region" description="Basic and acidic residues" evidence="1">
    <location>
        <begin position="155"/>
        <end position="165"/>
    </location>
</feature>
<feature type="domain" description="M23ase beta-sheet core" evidence="2">
    <location>
        <begin position="429"/>
        <end position="530"/>
    </location>
</feature>
<accession>A0A7J5BFC3</accession>
<dbReference type="InterPro" id="IPR050570">
    <property type="entry name" value="Cell_wall_metabolism_enzyme"/>
</dbReference>
<protein>
    <submittedName>
        <fullName evidence="3">M23 family metallopeptidase</fullName>
    </submittedName>
</protein>
<proteinExistence type="predicted"/>
<feature type="compositionally biased region" description="Low complexity" evidence="1">
    <location>
        <begin position="100"/>
        <end position="120"/>
    </location>
</feature>
<dbReference type="EMBL" id="WBKB01000001">
    <property type="protein sequence ID" value="KAB1644934.1"/>
    <property type="molecule type" value="Genomic_DNA"/>
</dbReference>
<organism evidence="3 4">
    <name type="scientific">Gulosibacter chungangensis</name>
    <dbReference type="NCBI Taxonomy" id="979746"/>
    <lineage>
        <taxon>Bacteria</taxon>
        <taxon>Bacillati</taxon>
        <taxon>Actinomycetota</taxon>
        <taxon>Actinomycetes</taxon>
        <taxon>Micrococcales</taxon>
        <taxon>Microbacteriaceae</taxon>
        <taxon>Gulosibacter</taxon>
    </lineage>
</organism>
<dbReference type="CDD" id="cd12797">
    <property type="entry name" value="M23_peptidase"/>
    <property type="match status" value="1"/>
</dbReference>
<gene>
    <name evidence="3" type="ORF">F8O05_01315</name>
</gene>
<name>A0A7J5BFC3_9MICO</name>
<feature type="compositionally biased region" description="Low complexity" evidence="1">
    <location>
        <begin position="139"/>
        <end position="152"/>
    </location>
</feature>
<dbReference type="GO" id="GO:0004222">
    <property type="term" value="F:metalloendopeptidase activity"/>
    <property type="evidence" value="ECO:0007669"/>
    <property type="project" value="TreeGrafter"/>
</dbReference>
<dbReference type="AlphaFoldDB" id="A0A7J5BFC3"/>
<dbReference type="Gene3D" id="2.70.70.10">
    <property type="entry name" value="Glucose Permease (Domain IIA)"/>
    <property type="match status" value="1"/>
</dbReference>
<evidence type="ECO:0000259" key="2">
    <source>
        <dbReference type="Pfam" id="PF01551"/>
    </source>
</evidence>
<sequence>MSSPIEQSAAPLSRRERRELEREAERREALAKLEAKRAQEARVEAERIAAAAEAAIAEMAAKEASAAEVSTEPVFMSRRERREAERAAAEAAAAKRKAAVAEATASDAPAAAASPTVAEATTDHEAAPASEAAKTQETPAAPVAAEAPAEPVFMSRRERREAERRAALAAEAKLEAESARAAEIAVAKHPELFAKPVKTDDAELAPVAEIQPAATEEKVFLPETVDTAAIETLDVRREPVVLAPVVSLDEVRAARAEAADIVPAAPEDEPEVEVPESFRSKDKTERADRIKRSNRAASSAGRLSGSMVALSFVAGTVVLGAGSAAGLSLLNSGDNSAAEAEEADVSAQSFQVDANVTDAEADTRLDEVTAVTSIGTAAAANLATGVELPDSNAYTNDITANVQWPFPMGVQISSEYGYRVAPTAGASSFHGGVDLTPGLGTPVGVIADGVVTDVDLVGTSGSGIYVEVEHMIEGQRVTTVYAHLKPESVVVEEGQTLSVGDEIGEVGNTGISTGPHLHLEVHVQGKYVDPIYFLTKLNVSGVKTEVPSSDDGKSIALGGDEKLAVEDSHALIDELFSDLG</sequence>
<feature type="region of interest" description="Disordered" evidence="1">
    <location>
        <begin position="59"/>
        <end position="165"/>
    </location>
</feature>
<dbReference type="SUPFAM" id="SSF51261">
    <property type="entry name" value="Duplicated hybrid motif"/>
    <property type="match status" value="1"/>
</dbReference>
<dbReference type="OrthoDB" id="1099523at2"/>
<feature type="compositionally biased region" description="Basic and acidic residues" evidence="1">
    <location>
        <begin position="77"/>
        <end position="88"/>
    </location>
</feature>
<feature type="region of interest" description="Disordered" evidence="1">
    <location>
        <begin position="1"/>
        <end position="21"/>
    </location>
</feature>
<dbReference type="Proteomes" id="UP000433493">
    <property type="component" value="Unassembled WGS sequence"/>
</dbReference>
<dbReference type="Pfam" id="PF01551">
    <property type="entry name" value="Peptidase_M23"/>
    <property type="match status" value="1"/>
</dbReference>
<comment type="caution">
    <text evidence="3">The sequence shown here is derived from an EMBL/GenBank/DDBJ whole genome shotgun (WGS) entry which is preliminary data.</text>
</comment>
<feature type="compositionally biased region" description="Basic and acidic residues" evidence="1">
    <location>
        <begin position="276"/>
        <end position="291"/>
    </location>
</feature>